<dbReference type="InterPro" id="IPR013320">
    <property type="entry name" value="ConA-like_dom_sf"/>
</dbReference>
<evidence type="ECO:0000256" key="10">
    <source>
        <dbReference type="PROSITE-ProRule" id="PRU01097"/>
    </source>
</evidence>
<dbReference type="InterPro" id="IPR033123">
    <property type="entry name" value="GH11_dom"/>
</dbReference>
<dbReference type="InterPro" id="IPR008965">
    <property type="entry name" value="CBM2/CBM3_carb-bd_dom_sf"/>
</dbReference>
<dbReference type="UniPathway" id="UPA00114"/>
<dbReference type="RefSeq" id="WP_376776338.1">
    <property type="nucleotide sequence ID" value="NZ_JACHMN010000003.1"/>
</dbReference>
<evidence type="ECO:0000256" key="2">
    <source>
        <dbReference type="ARBA" id="ARBA00004851"/>
    </source>
</evidence>
<organism evidence="16 17">
    <name type="scientific">Allocatelliglobosispora scoriae</name>
    <dbReference type="NCBI Taxonomy" id="643052"/>
    <lineage>
        <taxon>Bacteria</taxon>
        <taxon>Bacillati</taxon>
        <taxon>Actinomycetota</taxon>
        <taxon>Actinomycetes</taxon>
        <taxon>Micromonosporales</taxon>
        <taxon>Micromonosporaceae</taxon>
        <taxon>Allocatelliglobosispora</taxon>
    </lineage>
</organism>
<evidence type="ECO:0000256" key="1">
    <source>
        <dbReference type="ARBA" id="ARBA00000681"/>
    </source>
</evidence>
<feature type="domain" description="GH11" evidence="15">
    <location>
        <begin position="46"/>
        <end position="233"/>
    </location>
</feature>
<comment type="similarity">
    <text evidence="3 10 11">Belongs to the glycosyl hydrolase 11 (cellulase G) family.</text>
</comment>
<keyword evidence="7 10" id="KW-0119">Carbohydrate metabolism</keyword>
<dbReference type="Pfam" id="PF00457">
    <property type="entry name" value="Glyco_hydro_11"/>
    <property type="match status" value="1"/>
</dbReference>
<protein>
    <recommendedName>
        <fullName evidence="4 10">Endo-1,4-beta-xylanase</fullName>
        <ecNumber evidence="4 10">3.2.1.8</ecNumber>
    </recommendedName>
</protein>
<evidence type="ECO:0000256" key="8">
    <source>
        <dbReference type="ARBA" id="ARBA00023295"/>
    </source>
</evidence>
<evidence type="ECO:0000256" key="11">
    <source>
        <dbReference type="RuleBase" id="RU362015"/>
    </source>
</evidence>
<dbReference type="GO" id="GO:0031176">
    <property type="term" value="F:endo-1,4-beta-xylanase activity"/>
    <property type="evidence" value="ECO:0007669"/>
    <property type="project" value="UniProtKB-UniRule"/>
</dbReference>
<evidence type="ECO:0000256" key="13">
    <source>
        <dbReference type="SAM" id="SignalP"/>
    </source>
</evidence>
<comment type="pathway">
    <text evidence="2 10 11">Glycan degradation; xylan degradation.</text>
</comment>
<feature type="compositionally biased region" description="Polar residues" evidence="12">
    <location>
        <begin position="266"/>
        <end position="277"/>
    </location>
</feature>
<dbReference type="InterPro" id="IPR001137">
    <property type="entry name" value="Glyco_hydro_11"/>
</dbReference>
<evidence type="ECO:0000256" key="7">
    <source>
        <dbReference type="ARBA" id="ARBA00023277"/>
    </source>
</evidence>
<evidence type="ECO:0000256" key="4">
    <source>
        <dbReference type="ARBA" id="ARBA00012590"/>
    </source>
</evidence>
<dbReference type="SUPFAM" id="SSF49899">
    <property type="entry name" value="Concanavalin A-like lectins/glucanases"/>
    <property type="match status" value="1"/>
</dbReference>
<evidence type="ECO:0000256" key="9">
    <source>
        <dbReference type="ARBA" id="ARBA00023326"/>
    </source>
</evidence>
<dbReference type="InterPro" id="IPR006311">
    <property type="entry name" value="TAT_signal"/>
</dbReference>
<reference evidence="16 17" key="1">
    <citation type="submission" date="2020-08" db="EMBL/GenBank/DDBJ databases">
        <title>Sequencing the genomes of 1000 actinobacteria strains.</title>
        <authorList>
            <person name="Klenk H.-P."/>
        </authorList>
    </citation>
    <scope>NUCLEOTIDE SEQUENCE [LARGE SCALE GENOMIC DNA]</scope>
    <source>
        <strain evidence="16 17">DSM 45362</strain>
    </source>
</reference>
<name>A0A841C2D7_9ACTN</name>
<accession>A0A841C2D7</accession>
<evidence type="ECO:0000256" key="5">
    <source>
        <dbReference type="ARBA" id="ARBA00022651"/>
    </source>
</evidence>
<feature type="active site" description="Proton donor" evidence="10">
    <location>
        <position position="220"/>
    </location>
</feature>
<proteinExistence type="inferred from homology"/>
<dbReference type="Gene3D" id="2.60.40.290">
    <property type="match status" value="1"/>
</dbReference>
<feature type="region of interest" description="Disordered" evidence="12">
    <location>
        <begin position="225"/>
        <end position="277"/>
    </location>
</feature>
<dbReference type="GO" id="GO:0030247">
    <property type="term" value="F:polysaccharide binding"/>
    <property type="evidence" value="ECO:0007669"/>
    <property type="project" value="UniProtKB-UniRule"/>
</dbReference>
<dbReference type="PANTHER" id="PTHR46828">
    <property type="entry name" value="ENDO-1,4-BETA-XYLANASE A-RELATED"/>
    <property type="match status" value="1"/>
</dbReference>
<dbReference type="AlphaFoldDB" id="A0A841C2D7"/>
<dbReference type="InterPro" id="IPR013319">
    <property type="entry name" value="GH11/12"/>
</dbReference>
<dbReference type="InterPro" id="IPR001919">
    <property type="entry name" value="CBD2"/>
</dbReference>
<keyword evidence="17" id="KW-1185">Reference proteome</keyword>
<dbReference type="SMART" id="SM00637">
    <property type="entry name" value="CBD_II"/>
    <property type="match status" value="1"/>
</dbReference>
<dbReference type="EC" id="3.2.1.8" evidence="4 10"/>
<dbReference type="PROSITE" id="PS51318">
    <property type="entry name" value="TAT"/>
    <property type="match status" value="1"/>
</dbReference>
<sequence length="366" mass="38054">MSELPSPPSRRRRTYPKLLIAAASAALLAAASMTLAGVAHAEANRTITSNTTGTHNGFFFSYWKDSGNVTMTLGAAGQYSVQFSGINNTVVGKGWNPGSSHTVNYSGTFSPGGNGYLALYGWTTNPLIEYYVVENFGSYNPSTGATRLGSVTTDGSTYDIYRTLRVNQPSIIGNATFYQYWSVRQQHRTGGTITTANHFNAWAGLGLNLGTHNYQILATEGYQSSGSSNITVSEGTGPQPSATASSPRPSASPNPSTSPGGGNGTCRVTQSVSPWNTGLTDNITITNTGSTPTNGWSLRFTLASGQTITSGWSATYAPTSGQVTATNVNYNAVIPPGGSTTIGFQANHSGNAAAPSGFSLNGTACS</sequence>
<keyword evidence="13" id="KW-0732">Signal</keyword>
<evidence type="ECO:0000256" key="12">
    <source>
        <dbReference type="SAM" id="MobiDB-lite"/>
    </source>
</evidence>
<dbReference type="PROSITE" id="PS51761">
    <property type="entry name" value="GH11_3"/>
    <property type="match status" value="1"/>
</dbReference>
<comment type="catalytic activity">
    <reaction evidence="1 10 11">
        <text>Endohydrolysis of (1-&gt;4)-beta-D-xylosidic linkages in xylans.</text>
        <dbReference type="EC" id="3.2.1.8"/>
    </reaction>
</comment>
<feature type="compositionally biased region" description="Polar residues" evidence="12">
    <location>
        <begin position="225"/>
        <end position="236"/>
    </location>
</feature>
<dbReference type="InterPro" id="IPR012291">
    <property type="entry name" value="CBM2_carb-bd_dom_sf"/>
</dbReference>
<dbReference type="Pfam" id="PF00553">
    <property type="entry name" value="CBM_2"/>
    <property type="match status" value="1"/>
</dbReference>
<dbReference type="SUPFAM" id="SSF49384">
    <property type="entry name" value="Carbohydrate-binding domain"/>
    <property type="match status" value="1"/>
</dbReference>
<feature type="chain" id="PRO_5032765538" description="Endo-1,4-beta-xylanase" evidence="13">
    <location>
        <begin position="42"/>
        <end position="366"/>
    </location>
</feature>
<keyword evidence="5 10" id="KW-0858">Xylan degradation</keyword>
<evidence type="ECO:0000313" key="17">
    <source>
        <dbReference type="Proteomes" id="UP000587527"/>
    </source>
</evidence>
<feature type="signal peptide" evidence="13">
    <location>
        <begin position="1"/>
        <end position="41"/>
    </location>
</feature>
<feature type="active site" description="Nucleophile" evidence="10">
    <location>
        <position position="129"/>
    </location>
</feature>
<dbReference type="InterPro" id="IPR018208">
    <property type="entry name" value="GH11_AS_1"/>
</dbReference>
<dbReference type="InterPro" id="IPR033119">
    <property type="entry name" value="GH11_AS_2"/>
</dbReference>
<dbReference type="FunFam" id="2.60.120.180:FF:000001">
    <property type="entry name" value="Endo-1,4-beta-xylanase"/>
    <property type="match status" value="1"/>
</dbReference>
<dbReference type="PROSITE" id="PS00777">
    <property type="entry name" value="GH11_2"/>
    <property type="match status" value="1"/>
</dbReference>
<evidence type="ECO:0000259" key="15">
    <source>
        <dbReference type="PROSITE" id="PS51761"/>
    </source>
</evidence>
<comment type="caution">
    <text evidence="16">The sequence shown here is derived from an EMBL/GenBank/DDBJ whole genome shotgun (WGS) entry which is preliminary data.</text>
</comment>
<dbReference type="Proteomes" id="UP000587527">
    <property type="component" value="Unassembled WGS sequence"/>
</dbReference>
<dbReference type="PANTHER" id="PTHR46828:SF2">
    <property type="entry name" value="ENDO-1,4-BETA-XYLANASE A-RELATED"/>
    <property type="match status" value="1"/>
</dbReference>
<keyword evidence="6 10" id="KW-0378">Hydrolase</keyword>
<dbReference type="PRINTS" id="PR00911">
    <property type="entry name" value="GLHYDRLASE11"/>
</dbReference>
<dbReference type="PROSITE" id="PS51173">
    <property type="entry name" value="CBM2"/>
    <property type="match status" value="1"/>
</dbReference>
<evidence type="ECO:0000313" key="16">
    <source>
        <dbReference type="EMBL" id="MBB5874085.1"/>
    </source>
</evidence>
<dbReference type="PROSITE" id="PS00776">
    <property type="entry name" value="GH11_1"/>
    <property type="match status" value="1"/>
</dbReference>
<evidence type="ECO:0000256" key="6">
    <source>
        <dbReference type="ARBA" id="ARBA00022801"/>
    </source>
</evidence>
<dbReference type="GO" id="GO:0045493">
    <property type="term" value="P:xylan catabolic process"/>
    <property type="evidence" value="ECO:0007669"/>
    <property type="project" value="UniProtKB-UniRule"/>
</dbReference>
<keyword evidence="9 10" id="KW-0624">Polysaccharide degradation</keyword>
<evidence type="ECO:0000256" key="3">
    <source>
        <dbReference type="ARBA" id="ARBA00007792"/>
    </source>
</evidence>
<feature type="compositionally biased region" description="Low complexity" evidence="12">
    <location>
        <begin position="238"/>
        <end position="258"/>
    </location>
</feature>
<feature type="domain" description="CBM2" evidence="14">
    <location>
        <begin position="259"/>
        <end position="366"/>
    </location>
</feature>
<dbReference type="EMBL" id="JACHMN010000003">
    <property type="protein sequence ID" value="MBB5874085.1"/>
    <property type="molecule type" value="Genomic_DNA"/>
</dbReference>
<dbReference type="Gene3D" id="2.60.120.180">
    <property type="match status" value="1"/>
</dbReference>
<evidence type="ECO:0000259" key="14">
    <source>
        <dbReference type="PROSITE" id="PS51173"/>
    </source>
</evidence>
<keyword evidence="8 10" id="KW-0326">Glycosidase</keyword>
<gene>
    <name evidence="16" type="ORF">F4553_007519</name>
</gene>